<reference evidence="7" key="1">
    <citation type="submission" date="2011-09" db="EMBL/GenBank/DDBJ databases">
        <title>The permanent draft genome of Mucilaginibacter paludis DSM 18603.</title>
        <authorList>
            <consortium name="US DOE Joint Genome Institute (JGI-PGF)"/>
            <person name="Lucas S."/>
            <person name="Han J."/>
            <person name="Lapidus A."/>
            <person name="Bruce D."/>
            <person name="Goodwin L."/>
            <person name="Pitluck S."/>
            <person name="Peters L."/>
            <person name="Kyrpides N."/>
            <person name="Mavromatis K."/>
            <person name="Ivanova N."/>
            <person name="Mikhailova N."/>
            <person name="Held B."/>
            <person name="Detter J.C."/>
            <person name="Tapia R."/>
            <person name="Han C."/>
            <person name="Land M."/>
            <person name="Hauser L."/>
            <person name="Markowitz V."/>
            <person name="Cheng J.-F."/>
            <person name="Hugenholtz P."/>
            <person name="Woyke T."/>
            <person name="Wu D."/>
            <person name="Tindall B."/>
            <person name="Brambilla E."/>
            <person name="Klenk H.-P."/>
            <person name="Eisen J.A."/>
        </authorList>
    </citation>
    <scope>NUCLEOTIDE SEQUENCE [LARGE SCALE GENOMIC DNA]</scope>
    <source>
        <strain evidence="7">DSM 18603</strain>
    </source>
</reference>
<evidence type="ECO:0000256" key="3">
    <source>
        <dbReference type="ARBA" id="ARBA00023277"/>
    </source>
</evidence>
<feature type="signal peptide" evidence="5">
    <location>
        <begin position="1"/>
        <end position="29"/>
    </location>
</feature>
<dbReference type="Proteomes" id="UP000002774">
    <property type="component" value="Chromosome"/>
</dbReference>
<keyword evidence="5" id="KW-0732">Signal</keyword>
<dbReference type="OrthoDB" id="9758670at2"/>
<dbReference type="InterPro" id="IPR036881">
    <property type="entry name" value="Glyco_hydro_3_C_sf"/>
</dbReference>
<dbReference type="InterPro" id="IPR050288">
    <property type="entry name" value="Cellulose_deg_GH3"/>
</dbReference>
<dbReference type="InterPro" id="IPR002772">
    <property type="entry name" value="Glyco_hydro_3_C"/>
</dbReference>
<evidence type="ECO:0000313" key="8">
    <source>
        <dbReference type="Proteomes" id="UP000002774"/>
    </source>
</evidence>
<dbReference type="Pfam" id="PF01915">
    <property type="entry name" value="Glyco_hydro_3_C"/>
    <property type="match status" value="1"/>
</dbReference>
<dbReference type="SUPFAM" id="SSF52279">
    <property type="entry name" value="Beta-D-glucan exohydrolase, C-terminal domain"/>
    <property type="match status" value="1"/>
</dbReference>
<dbReference type="InterPro" id="IPR026891">
    <property type="entry name" value="Fn3-like"/>
</dbReference>
<dbReference type="InterPro" id="IPR036962">
    <property type="entry name" value="Glyco_hydro_3_N_sf"/>
</dbReference>
<protein>
    <submittedName>
        <fullName evidence="7">Glycoside hydrolase family 3 domain protein</fullName>
    </submittedName>
</protein>
<keyword evidence="3" id="KW-0119">Carbohydrate metabolism</keyword>
<dbReference type="InterPro" id="IPR019800">
    <property type="entry name" value="Glyco_hydro_3_AS"/>
</dbReference>
<keyword evidence="8" id="KW-1185">Reference proteome</keyword>
<dbReference type="PANTHER" id="PTHR42715">
    <property type="entry name" value="BETA-GLUCOSIDASE"/>
    <property type="match status" value="1"/>
</dbReference>
<dbReference type="PANTHER" id="PTHR42715:SF10">
    <property type="entry name" value="BETA-GLUCOSIDASE"/>
    <property type="match status" value="1"/>
</dbReference>
<dbReference type="InterPro" id="IPR013783">
    <property type="entry name" value="Ig-like_fold"/>
</dbReference>
<dbReference type="RefSeq" id="WP_008508050.1">
    <property type="nucleotide sequence ID" value="NZ_CM001403.1"/>
</dbReference>
<dbReference type="FunFam" id="2.60.40.10:FF:000495">
    <property type="entry name" value="Periplasmic beta-glucosidase"/>
    <property type="match status" value="1"/>
</dbReference>
<gene>
    <name evidence="7" type="ORF">Mucpa_3458</name>
</gene>
<dbReference type="AlphaFoldDB" id="H1YIE4"/>
<dbReference type="InterPro" id="IPR017853">
    <property type="entry name" value="GH"/>
</dbReference>
<dbReference type="SMART" id="SM01217">
    <property type="entry name" value="Fn3_like"/>
    <property type="match status" value="1"/>
</dbReference>
<dbReference type="GO" id="GO:0008422">
    <property type="term" value="F:beta-glucosidase activity"/>
    <property type="evidence" value="ECO:0007669"/>
    <property type="project" value="UniProtKB-ARBA"/>
</dbReference>
<keyword evidence="2 4" id="KW-0378">Hydrolase</keyword>
<dbReference type="Gene3D" id="3.20.20.300">
    <property type="entry name" value="Glycoside hydrolase, family 3, N-terminal domain"/>
    <property type="match status" value="1"/>
</dbReference>
<dbReference type="PRINTS" id="PR00133">
    <property type="entry name" value="GLHYDRLASE3"/>
</dbReference>
<accession>H1YIE4</accession>
<evidence type="ECO:0000256" key="1">
    <source>
        <dbReference type="ARBA" id="ARBA00005336"/>
    </source>
</evidence>
<dbReference type="Pfam" id="PF14310">
    <property type="entry name" value="Fn3-like"/>
    <property type="match status" value="1"/>
</dbReference>
<feature type="domain" description="Fibronectin type III-like" evidence="6">
    <location>
        <begin position="672"/>
        <end position="741"/>
    </location>
</feature>
<dbReference type="eggNOG" id="COG1472">
    <property type="taxonomic scope" value="Bacteria"/>
</dbReference>
<dbReference type="Gene3D" id="2.60.40.10">
    <property type="entry name" value="Immunoglobulins"/>
    <property type="match status" value="1"/>
</dbReference>
<comment type="similarity">
    <text evidence="1 4">Belongs to the glycosyl hydrolase 3 family.</text>
</comment>
<dbReference type="STRING" id="714943.Mucpa_3458"/>
<dbReference type="Pfam" id="PF00933">
    <property type="entry name" value="Glyco_hydro_3"/>
    <property type="match status" value="1"/>
</dbReference>
<dbReference type="SUPFAM" id="SSF51445">
    <property type="entry name" value="(Trans)glycosidases"/>
    <property type="match status" value="1"/>
</dbReference>
<proteinExistence type="inferred from homology"/>
<evidence type="ECO:0000256" key="4">
    <source>
        <dbReference type="RuleBase" id="RU361161"/>
    </source>
</evidence>
<dbReference type="PROSITE" id="PS00775">
    <property type="entry name" value="GLYCOSYL_HYDROL_F3"/>
    <property type="match status" value="1"/>
</dbReference>
<sequence>MLFTNKHTNRCLLLTALSLFLGLSLPAQNKPSAAGIAQKVNNLLAKMTLEEKIGQLNQYASYKNATGPISNTGNMVDEIKQGRVGSILKVNGAVDTRIYQQAAMQSRLKIPLLFGEDVIHGYRTTFPIPLAEAASWDMDAIRLSARIAATEAAASGIHWTFAPMVDISRDPRWGRVMEGAGEDPYLGSQIAIARVKGFQGDGLGSLDAVMACAKHFAAYGAAIAGRDYNAVDMSDRMLWEVYLPPFKAALDAGAATFMNSFNELNGIPATGNSYLQRKVLKGKWGFKGFVVSDWGSIAEMVNHGFVKDKNEAARVALNAGSDMDMEGRSYIEYLPQLVRSGKVSITLVDDAVRRVLTKKFELGLFDDPYRFSDEKREKEIVNSPRNHEVAKMMAQKSIVLLKNEGELLPLSRNAKSIAVIGPLAKAKKDMNGFWALPWGIADESEPVSLFEGIQAKVGDKKNVWYAKGCNVNDTSRAGFAEAARVAQNADVVVMAIGEAYNMSGEAKSRANIHLPGVQEELVKAIQATGKPTVVLVMGGRPLIFNWTADHVPAILFTWWLGVEGGNAMADVLFGDYNPSAKLPITFPRSEGQIPVYYASKNTGRPLVDVNDVAYKSAYIDELNTPRFAFGYGLSYTHFKYSDLKLSSKKINNTQTITCSFTITNSGKYTGEEVVQLYLRNRVASVTRPVKELKDFKKIKLMPSESKTVSFVIDKQKLCFYNQSMQWGTEPGMFDVMIGSASNDIRLSDDFELLK</sequence>
<dbReference type="HOGENOM" id="CLU_004542_5_1_10"/>
<dbReference type="InterPro" id="IPR001764">
    <property type="entry name" value="Glyco_hydro_3_N"/>
</dbReference>
<dbReference type="Gene3D" id="3.40.50.1700">
    <property type="entry name" value="Glycoside hydrolase family 3 C-terminal domain"/>
    <property type="match status" value="1"/>
</dbReference>
<keyword evidence="4" id="KW-0326">Glycosidase</keyword>
<evidence type="ECO:0000259" key="6">
    <source>
        <dbReference type="SMART" id="SM01217"/>
    </source>
</evidence>
<dbReference type="EMBL" id="CM001403">
    <property type="protein sequence ID" value="EHQ27557.1"/>
    <property type="molecule type" value="Genomic_DNA"/>
</dbReference>
<evidence type="ECO:0000313" key="7">
    <source>
        <dbReference type="EMBL" id="EHQ27557.1"/>
    </source>
</evidence>
<evidence type="ECO:0000256" key="5">
    <source>
        <dbReference type="SAM" id="SignalP"/>
    </source>
</evidence>
<evidence type="ECO:0000256" key="2">
    <source>
        <dbReference type="ARBA" id="ARBA00022801"/>
    </source>
</evidence>
<dbReference type="FunFam" id="3.20.20.300:FF:000005">
    <property type="entry name" value="Periplasmic beta-glucosidase"/>
    <property type="match status" value="1"/>
</dbReference>
<dbReference type="GO" id="GO:0005975">
    <property type="term" value="P:carbohydrate metabolic process"/>
    <property type="evidence" value="ECO:0007669"/>
    <property type="project" value="InterPro"/>
</dbReference>
<name>H1YIE4_9SPHI</name>
<feature type="chain" id="PRO_5003559132" evidence="5">
    <location>
        <begin position="30"/>
        <end position="754"/>
    </location>
</feature>
<organism evidence="7 8">
    <name type="scientific">Mucilaginibacter paludis DSM 18603</name>
    <dbReference type="NCBI Taxonomy" id="714943"/>
    <lineage>
        <taxon>Bacteria</taxon>
        <taxon>Pseudomonadati</taxon>
        <taxon>Bacteroidota</taxon>
        <taxon>Sphingobacteriia</taxon>
        <taxon>Sphingobacteriales</taxon>
        <taxon>Sphingobacteriaceae</taxon>
        <taxon>Mucilaginibacter</taxon>
    </lineage>
</organism>